<evidence type="ECO:0000313" key="11">
    <source>
        <dbReference type="EMBL" id="KAL3288438.1"/>
    </source>
</evidence>
<dbReference type="InterPro" id="IPR013627">
    <property type="entry name" value="Pol_alpha_B_N"/>
</dbReference>
<evidence type="ECO:0000256" key="5">
    <source>
        <dbReference type="ARBA" id="ARBA00023242"/>
    </source>
</evidence>
<comment type="similarity">
    <text evidence="2 6">Belongs to the DNA polymerase alpha subunit B family.</text>
</comment>
<evidence type="ECO:0000256" key="4">
    <source>
        <dbReference type="ARBA" id="ARBA00022705"/>
    </source>
</evidence>
<organism evidence="11 12">
    <name type="scientific">Cryptolaemus montrouzieri</name>
    <dbReference type="NCBI Taxonomy" id="559131"/>
    <lineage>
        <taxon>Eukaryota</taxon>
        <taxon>Metazoa</taxon>
        <taxon>Ecdysozoa</taxon>
        <taxon>Arthropoda</taxon>
        <taxon>Hexapoda</taxon>
        <taxon>Insecta</taxon>
        <taxon>Pterygota</taxon>
        <taxon>Neoptera</taxon>
        <taxon>Endopterygota</taxon>
        <taxon>Coleoptera</taxon>
        <taxon>Polyphaga</taxon>
        <taxon>Cucujiformia</taxon>
        <taxon>Coccinelloidea</taxon>
        <taxon>Coccinellidae</taxon>
        <taxon>Scymninae</taxon>
        <taxon>Scymnini</taxon>
        <taxon>Cryptolaemus</taxon>
    </lineage>
</organism>
<accession>A0ABD2PBU2</accession>
<comment type="subcellular location">
    <subcellularLocation>
        <location evidence="1 6">Nucleus</location>
    </subcellularLocation>
</comment>
<protein>
    <recommendedName>
        <fullName evidence="3 6">DNA polymerase alpha subunit B</fullName>
    </recommendedName>
</protein>
<feature type="compositionally biased region" description="Polar residues" evidence="7">
    <location>
        <begin position="111"/>
        <end position="125"/>
    </location>
</feature>
<evidence type="ECO:0000259" key="8">
    <source>
        <dbReference type="Pfam" id="PF04042"/>
    </source>
</evidence>
<dbReference type="PANTHER" id="PTHR23061:SF12">
    <property type="entry name" value="DNA POLYMERASE ALPHA SUBUNIT B"/>
    <property type="match status" value="1"/>
</dbReference>
<dbReference type="InterPro" id="IPR054300">
    <property type="entry name" value="OB_DPOA2"/>
</dbReference>
<proteinExistence type="inferred from homology"/>
<dbReference type="Pfam" id="PF08418">
    <property type="entry name" value="Pol_alpha_B_N"/>
    <property type="match status" value="1"/>
</dbReference>
<evidence type="ECO:0000256" key="3">
    <source>
        <dbReference type="ARBA" id="ARBA00018596"/>
    </source>
</evidence>
<dbReference type="Gene3D" id="3.60.21.60">
    <property type="match status" value="2"/>
</dbReference>
<dbReference type="InterPro" id="IPR007185">
    <property type="entry name" value="DNA_pol_a/d/e_bsu"/>
</dbReference>
<keyword evidence="12" id="KW-1185">Reference proteome</keyword>
<dbReference type="Gene3D" id="1.10.8.530">
    <property type="entry name" value="DNA polymerase alpha-primase, subunit B, N-terminal domain"/>
    <property type="match status" value="1"/>
</dbReference>
<reference evidence="11 12" key="1">
    <citation type="journal article" date="2021" name="BMC Biol.">
        <title>Horizontally acquired antibacterial genes associated with adaptive radiation of ladybird beetles.</title>
        <authorList>
            <person name="Li H.S."/>
            <person name="Tang X.F."/>
            <person name="Huang Y.H."/>
            <person name="Xu Z.Y."/>
            <person name="Chen M.L."/>
            <person name="Du X.Y."/>
            <person name="Qiu B.Y."/>
            <person name="Chen P.T."/>
            <person name="Zhang W."/>
            <person name="Slipinski A."/>
            <person name="Escalona H.E."/>
            <person name="Waterhouse R.M."/>
            <person name="Zwick A."/>
            <person name="Pang H."/>
        </authorList>
    </citation>
    <scope>NUCLEOTIDE SEQUENCE [LARGE SCALE GENOMIC DNA]</scope>
    <source>
        <strain evidence="11">SYSU2018</strain>
    </source>
</reference>
<dbReference type="EMBL" id="JABFTP020000185">
    <property type="protein sequence ID" value="KAL3288438.1"/>
    <property type="molecule type" value="Genomic_DNA"/>
</dbReference>
<dbReference type="Proteomes" id="UP001516400">
    <property type="component" value="Unassembled WGS sequence"/>
</dbReference>
<feature type="domain" description="DNA polymerase alpha subunit B N-terminal" evidence="9">
    <location>
        <begin position="6"/>
        <end position="72"/>
    </location>
</feature>
<dbReference type="Pfam" id="PF22062">
    <property type="entry name" value="OB_DPOA2"/>
    <property type="match status" value="1"/>
</dbReference>
<dbReference type="GO" id="GO:0006260">
    <property type="term" value="P:DNA replication"/>
    <property type="evidence" value="ECO:0007669"/>
    <property type="project" value="UniProtKB-KW"/>
</dbReference>
<keyword evidence="4 6" id="KW-0235">DNA replication</keyword>
<evidence type="ECO:0000256" key="2">
    <source>
        <dbReference type="ARBA" id="ARBA00007299"/>
    </source>
</evidence>
<comment type="caution">
    <text evidence="11">The sequence shown here is derived from an EMBL/GenBank/DDBJ whole genome shotgun (WGS) entry which is preliminary data.</text>
</comment>
<evidence type="ECO:0000259" key="10">
    <source>
        <dbReference type="Pfam" id="PF22062"/>
    </source>
</evidence>
<comment type="function">
    <text evidence="6">Accessory subunit of the DNA polymerase alpha complex (also known as the alpha DNA polymerase-primase complex) which plays an essential role in the initiation of DNA synthesis.</text>
</comment>
<dbReference type="InterPro" id="IPR043034">
    <property type="entry name" value="DNA_pol_alpha_B_N_sf"/>
</dbReference>
<dbReference type="PIRSF" id="PIRSF018300">
    <property type="entry name" value="DNA_pol_alph_2"/>
    <property type="match status" value="1"/>
</dbReference>
<feature type="domain" description="DNA polymerase alpha subunit B OB" evidence="10">
    <location>
        <begin position="235"/>
        <end position="311"/>
    </location>
</feature>
<dbReference type="GO" id="GO:0005634">
    <property type="term" value="C:nucleus"/>
    <property type="evidence" value="ECO:0007669"/>
    <property type="project" value="UniProtKB-SubCell"/>
</dbReference>
<evidence type="ECO:0000259" key="9">
    <source>
        <dbReference type="Pfam" id="PF08418"/>
    </source>
</evidence>
<keyword evidence="5 6" id="KW-0539">Nucleus</keyword>
<feature type="region of interest" description="Disordered" evidence="7">
    <location>
        <begin position="75"/>
        <end position="129"/>
    </location>
</feature>
<evidence type="ECO:0000256" key="6">
    <source>
        <dbReference type="PIRNR" id="PIRNR018300"/>
    </source>
</evidence>
<gene>
    <name evidence="11" type="ORF">HHI36_002883</name>
</gene>
<dbReference type="AlphaFoldDB" id="A0ABD2PBU2"/>
<dbReference type="PANTHER" id="PTHR23061">
    <property type="entry name" value="DNA POLYMERASE 2 ALPHA 70 KDA SUBUNIT"/>
    <property type="match status" value="1"/>
</dbReference>
<evidence type="ECO:0000313" key="12">
    <source>
        <dbReference type="Proteomes" id="UP001516400"/>
    </source>
</evidence>
<sequence length="577" mass="64965">MNLKDELVISFQFMNMVLDSKVLMKCEELCVSYNIEPEEFVNVWCAYAALNMYADAPTLEQLDVMEKKKLSKYNKDKSFNKTPVRTPKRTRNENVIQTPQKQLDVEKNSHNDTVPPNSNVPQNHTDLSEPVSEPEVLDISISKHLSSTQETTKYAERTNALSVRVSIGREDDFTINKNKQVCVKHFNENDFLGTEAKYMYEVLGQQACSISNITNEVGNAIIKKNNLTLSNDKSTKNYIGPIITYGRIFVDGKGHLNLQSIMLEGSMQLNGGHCVNLNVDKVPKVALFPGQVVAVKGKMLSGNKLIAESIYSDVGLNLPLEPPVIEDHLRIIVATGPYTLNENFNYDPMRDLLNYVVDHQPHVLILMGPFVDLNHPLLYVDMPERFDVFFENLIESISAALQDTPIEIVIISSIKEAHHQNIYPTPPYKTREKHQNIKFFPDPCVLKIDGLVLAATTVDSMYHIAKEELVTDTKSDTMSRLASHLIQQHSFYPIYPHSELNVSDQLLESHGIMDCLPHLLILPSTFRGFIRNINECVVLNPERLTRSNGGGAFADITISPGVTPSITNRISCKILNI</sequence>
<feature type="domain" description="DNA polymerase alpha/delta/epsilon subunit B" evidence="8">
    <location>
        <begin position="331"/>
        <end position="530"/>
    </location>
</feature>
<dbReference type="InterPro" id="IPR016722">
    <property type="entry name" value="DNA_pol_alpha_bsu"/>
</dbReference>
<dbReference type="Pfam" id="PF04042">
    <property type="entry name" value="DNA_pol_E_B"/>
    <property type="match status" value="1"/>
</dbReference>
<evidence type="ECO:0000256" key="7">
    <source>
        <dbReference type="SAM" id="MobiDB-lite"/>
    </source>
</evidence>
<name>A0ABD2PBU2_9CUCU</name>
<evidence type="ECO:0000256" key="1">
    <source>
        <dbReference type="ARBA" id="ARBA00004123"/>
    </source>
</evidence>